<sequence length="192" mass="21246">MHRWLLMFAFTLLAGCQQLRHAPASCVSLTAEVSQCLAPLPWQQSNALPPDDLVQLVRFNRAESQQELTVSLSFTTQAMTVVGLAPLGQALFSLTFDGHSLSSEQSMLLGNQFRADYLLAMLQLVYWPTELLQASINGAELTEVPCGQSQCRQLHRDGKLIALVTYQQADHWHSEAVLQLPAANIMLTITPL</sequence>
<proteinExistence type="predicted"/>
<dbReference type="InterPro" id="IPR021675">
    <property type="entry name" value="DUF3261"/>
</dbReference>
<dbReference type="PROSITE" id="PS51257">
    <property type="entry name" value="PROKAR_LIPOPROTEIN"/>
    <property type="match status" value="1"/>
</dbReference>
<dbReference type="RefSeq" id="WP_207355127.1">
    <property type="nucleotide sequence ID" value="NZ_CP071503.1"/>
</dbReference>
<dbReference type="Pfam" id="PF11659">
    <property type="entry name" value="DUF3261"/>
    <property type="match status" value="1"/>
</dbReference>
<keyword evidence="2" id="KW-1185">Reference proteome</keyword>
<name>A0ABX7QRM5_9GAMM</name>
<evidence type="ECO:0000313" key="1">
    <source>
        <dbReference type="EMBL" id="QSX33919.1"/>
    </source>
</evidence>
<dbReference type="Proteomes" id="UP000662770">
    <property type="component" value="Chromosome"/>
</dbReference>
<evidence type="ECO:0000313" key="2">
    <source>
        <dbReference type="Proteomes" id="UP000662770"/>
    </source>
</evidence>
<protein>
    <submittedName>
        <fullName evidence="1">DUF3261 domain-containing protein</fullName>
    </submittedName>
</protein>
<accession>A0ABX7QRM5</accession>
<gene>
    <name evidence="1" type="ORF">JYB87_01290</name>
</gene>
<dbReference type="EMBL" id="CP071503">
    <property type="protein sequence ID" value="QSX33919.1"/>
    <property type="molecule type" value="Genomic_DNA"/>
</dbReference>
<reference evidence="1 2" key="1">
    <citation type="submission" date="2021-03" db="EMBL/GenBank/DDBJ databases">
        <title>Novel species identification of genus Shewanella.</title>
        <authorList>
            <person name="Liu G."/>
            <person name="Zhang Q."/>
        </authorList>
    </citation>
    <scope>NUCLEOTIDE SEQUENCE [LARGE SCALE GENOMIC DNA]</scope>
    <source>
        <strain evidence="1 2">FJAT-51800</strain>
    </source>
</reference>
<organism evidence="1 2">
    <name type="scientific">Shewanella avicenniae</name>
    <dbReference type="NCBI Taxonomy" id="2814294"/>
    <lineage>
        <taxon>Bacteria</taxon>
        <taxon>Pseudomonadati</taxon>
        <taxon>Pseudomonadota</taxon>
        <taxon>Gammaproteobacteria</taxon>
        <taxon>Alteromonadales</taxon>
        <taxon>Shewanellaceae</taxon>
        <taxon>Shewanella</taxon>
    </lineage>
</organism>